<sequence length="188" mass="22352">MRTRQLEQLQGGFSKLNEGDKKHLGEVLDIMLELMNMQGTAEHSSLSDIKKYLRRKLNSEKDVEAFDILKIRKYLVHKKNKKFRQKYRREITQVMWGILPELPDFKIYELDNYLAYFFRVKLGEHENFTDKKTVITRYKALYEGLETDKKDKIFQELAYSVFATATRSDMCKYKEKVTNESTLQSAKN</sequence>
<dbReference type="EMBL" id="JSZA02000183">
    <property type="protein sequence ID" value="KHD09406.1"/>
    <property type="molecule type" value="Genomic_DNA"/>
</dbReference>
<evidence type="ECO:0000313" key="2">
    <source>
        <dbReference type="Proteomes" id="UP000030428"/>
    </source>
</evidence>
<protein>
    <submittedName>
        <fullName evidence="1">Uncharacterized protein</fullName>
    </submittedName>
</protein>
<name>A0A0A6RZX1_9GAMM</name>
<keyword evidence="2" id="KW-1185">Reference proteome</keyword>
<reference evidence="1 2" key="1">
    <citation type="journal article" date="2016" name="Front. Microbiol.">
        <title>Single-Cell (Meta-)Genomics of a Dimorphic Candidatus Thiomargarita nelsonii Reveals Genomic Plasticity.</title>
        <authorList>
            <person name="Flood B.E."/>
            <person name="Fliss P."/>
            <person name="Jones D.S."/>
            <person name="Dick G.J."/>
            <person name="Jain S."/>
            <person name="Kaster A.K."/>
            <person name="Winkel M."/>
            <person name="Mussmann M."/>
            <person name="Bailey J."/>
        </authorList>
    </citation>
    <scope>NUCLEOTIDE SEQUENCE [LARGE SCALE GENOMIC DNA]</scope>
    <source>
        <strain evidence="1">Hydrate Ridge</strain>
    </source>
</reference>
<dbReference type="AlphaFoldDB" id="A0A0A6RZX1"/>
<gene>
    <name evidence="1" type="ORF">PN36_28375</name>
</gene>
<organism evidence="1 2">
    <name type="scientific">Candidatus Thiomargarita nelsonii</name>
    <dbReference type="NCBI Taxonomy" id="1003181"/>
    <lineage>
        <taxon>Bacteria</taxon>
        <taxon>Pseudomonadati</taxon>
        <taxon>Pseudomonadota</taxon>
        <taxon>Gammaproteobacteria</taxon>
        <taxon>Thiotrichales</taxon>
        <taxon>Thiotrichaceae</taxon>
        <taxon>Thiomargarita</taxon>
    </lineage>
</organism>
<proteinExistence type="predicted"/>
<comment type="caution">
    <text evidence="1">The sequence shown here is derived from an EMBL/GenBank/DDBJ whole genome shotgun (WGS) entry which is preliminary data.</text>
</comment>
<accession>A0A0A6RZX1</accession>
<evidence type="ECO:0000313" key="1">
    <source>
        <dbReference type="EMBL" id="KHD09406.1"/>
    </source>
</evidence>
<dbReference type="Proteomes" id="UP000030428">
    <property type="component" value="Unassembled WGS sequence"/>
</dbReference>